<sequence length="105" mass="11573">MFRRHPKIIAVLLLLALSQHVGLRLWMHHWLHEHNTASAAAPVQLQQACDCFSDTMLPLEESTVFTLTIPSQNATALGDIPSTTVPDTEKVFYSLKGPPVTPVCA</sequence>
<name>A0A4R8DMA4_9BACT</name>
<dbReference type="EMBL" id="SODV01000001">
    <property type="protein sequence ID" value="TDW99101.1"/>
    <property type="molecule type" value="Genomic_DNA"/>
</dbReference>
<proteinExistence type="predicted"/>
<dbReference type="Proteomes" id="UP000294498">
    <property type="component" value="Unassembled WGS sequence"/>
</dbReference>
<gene>
    <name evidence="1" type="ORF">EDB95_0109</name>
</gene>
<organism evidence="1 2">
    <name type="scientific">Dinghuibacter silviterrae</name>
    <dbReference type="NCBI Taxonomy" id="1539049"/>
    <lineage>
        <taxon>Bacteria</taxon>
        <taxon>Pseudomonadati</taxon>
        <taxon>Bacteroidota</taxon>
        <taxon>Chitinophagia</taxon>
        <taxon>Chitinophagales</taxon>
        <taxon>Chitinophagaceae</taxon>
        <taxon>Dinghuibacter</taxon>
    </lineage>
</organism>
<comment type="caution">
    <text evidence="1">The sequence shown here is derived from an EMBL/GenBank/DDBJ whole genome shotgun (WGS) entry which is preliminary data.</text>
</comment>
<dbReference type="RefSeq" id="WP_133989534.1">
    <property type="nucleotide sequence ID" value="NZ_SODV01000001.1"/>
</dbReference>
<dbReference type="AlphaFoldDB" id="A0A4R8DMA4"/>
<keyword evidence="2" id="KW-1185">Reference proteome</keyword>
<protein>
    <submittedName>
        <fullName evidence="1">Uncharacterized protein</fullName>
    </submittedName>
</protein>
<accession>A0A4R8DMA4</accession>
<evidence type="ECO:0000313" key="2">
    <source>
        <dbReference type="Proteomes" id="UP000294498"/>
    </source>
</evidence>
<reference evidence="1 2" key="1">
    <citation type="submission" date="2019-03" db="EMBL/GenBank/DDBJ databases">
        <title>Genomic Encyclopedia of Type Strains, Phase IV (KMG-IV): sequencing the most valuable type-strain genomes for metagenomic binning, comparative biology and taxonomic classification.</title>
        <authorList>
            <person name="Goeker M."/>
        </authorList>
    </citation>
    <scope>NUCLEOTIDE SEQUENCE [LARGE SCALE GENOMIC DNA]</scope>
    <source>
        <strain evidence="1 2">DSM 100059</strain>
    </source>
</reference>
<evidence type="ECO:0000313" key="1">
    <source>
        <dbReference type="EMBL" id="TDW99101.1"/>
    </source>
</evidence>